<dbReference type="InterPro" id="IPR049492">
    <property type="entry name" value="BD-FAE-like_dom"/>
</dbReference>
<evidence type="ECO:0000256" key="1">
    <source>
        <dbReference type="ARBA" id="ARBA00022801"/>
    </source>
</evidence>
<evidence type="ECO:0000256" key="2">
    <source>
        <dbReference type="SAM" id="MobiDB-lite"/>
    </source>
</evidence>
<dbReference type="InterPro" id="IPR050300">
    <property type="entry name" value="GDXG_lipolytic_enzyme"/>
</dbReference>
<dbReference type="SUPFAM" id="SSF53474">
    <property type="entry name" value="alpha/beta-Hydrolases"/>
    <property type="match status" value="1"/>
</dbReference>
<feature type="region of interest" description="Disordered" evidence="2">
    <location>
        <begin position="287"/>
        <end position="306"/>
    </location>
</feature>
<dbReference type="Pfam" id="PF20434">
    <property type="entry name" value="BD-FAE"/>
    <property type="match status" value="1"/>
</dbReference>
<evidence type="ECO:0000313" key="5">
    <source>
        <dbReference type="Proteomes" id="UP000238605"/>
    </source>
</evidence>
<proteinExistence type="predicted"/>
<reference evidence="4 5" key="1">
    <citation type="submission" date="2018-02" db="EMBL/GenBank/DDBJ databases">
        <title>Reclassifiation of [Polyangium] brachysporum DSM 7029 as Guopingzhaonella breviflexa gen. nov., sp. nov., a member of the family Comamonadaceae.</title>
        <authorList>
            <person name="Tang B."/>
        </authorList>
    </citation>
    <scope>NUCLEOTIDE SEQUENCE [LARGE SCALE GENOMIC DNA]</scope>
    <source>
        <strain evidence="4 5">BCRC 80649</strain>
    </source>
</reference>
<name>A0A2S5SUX6_9BURK</name>
<dbReference type="Gene3D" id="3.40.50.1820">
    <property type="entry name" value="alpha/beta hydrolase"/>
    <property type="match status" value="1"/>
</dbReference>
<evidence type="ECO:0000313" key="4">
    <source>
        <dbReference type="EMBL" id="PPE66533.1"/>
    </source>
</evidence>
<protein>
    <submittedName>
        <fullName evidence="4">Esterase</fullName>
    </submittedName>
</protein>
<dbReference type="GO" id="GO:0016787">
    <property type="term" value="F:hydrolase activity"/>
    <property type="evidence" value="ECO:0007669"/>
    <property type="project" value="UniProtKB-KW"/>
</dbReference>
<organism evidence="4 5">
    <name type="scientific">Caldimonas caldifontis</name>
    <dbReference type="NCBI Taxonomy" id="1452508"/>
    <lineage>
        <taxon>Bacteria</taxon>
        <taxon>Pseudomonadati</taxon>
        <taxon>Pseudomonadota</taxon>
        <taxon>Betaproteobacteria</taxon>
        <taxon>Burkholderiales</taxon>
        <taxon>Sphaerotilaceae</taxon>
        <taxon>Caldimonas</taxon>
    </lineage>
</organism>
<dbReference type="PANTHER" id="PTHR48081">
    <property type="entry name" value="AB HYDROLASE SUPERFAMILY PROTEIN C4A8.06C"/>
    <property type="match status" value="1"/>
</dbReference>
<accession>A0A2S5SUX6</accession>
<keyword evidence="1" id="KW-0378">Hydrolase</keyword>
<dbReference type="Proteomes" id="UP000238605">
    <property type="component" value="Unassembled WGS sequence"/>
</dbReference>
<sequence>MGGLGLAGTALLGCATPGTTPPPSLTPADTAPQVDRDLAYGPHPRQILDVYRPAGQTSGALIVMVHGGAWRFGDKALGRVVRHKVERWLPQGHVVVSTNYRLLPEADPLEQARDVARALAFVQAQAGRWGADPERLVLMGHSAGAHLAALLTADRGLARAHGVRPWAGTVSLDSAALDVPALMQDRPLRLYRNAFGDDPRYWRQVSPVHQLQPRPAPLLLVHAARREDARDQNQRMAQAVQQAGGRAVLQAVALSHSDINSELGRPGPYTDAVEAFMASVGVLGFTRRPASAPPPHRPNGHWQSRL</sequence>
<dbReference type="InterPro" id="IPR029058">
    <property type="entry name" value="AB_hydrolase_fold"/>
</dbReference>
<dbReference type="PANTHER" id="PTHR48081:SF33">
    <property type="entry name" value="KYNURENINE FORMAMIDASE"/>
    <property type="match status" value="1"/>
</dbReference>
<keyword evidence="5" id="KW-1185">Reference proteome</keyword>
<gene>
    <name evidence="4" type="ORF">C1704_08695</name>
</gene>
<comment type="caution">
    <text evidence="4">The sequence shown here is derived from an EMBL/GenBank/DDBJ whole genome shotgun (WGS) entry which is preliminary data.</text>
</comment>
<evidence type="ECO:0000259" key="3">
    <source>
        <dbReference type="Pfam" id="PF20434"/>
    </source>
</evidence>
<dbReference type="AlphaFoldDB" id="A0A2S5SUX6"/>
<dbReference type="OrthoDB" id="9771666at2"/>
<feature type="domain" description="BD-FAE-like" evidence="3">
    <location>
        <begin position="48"/>
        <end position="153"/>
    </location>
</feature>
<dbReference type="EMBL" id="PSNX01000007">
    <property type="protein sequence ID" value="PPE66533.1"/>
    <property type="molecule type" value="Genomic_DNA"/>
</dbReference>